<evidence type="ECO:0000256" key="1">
    <source>
        <dbReference type="ARBA" id="ARBA00008383"/>
    </source>
</evidence>
<dbReference type="InterPro" id="IPR044855">
    <property type="entry name" value="CoA-Trfase_III_dom3_sf"/>
</dbReference>
<evidence type="ECO:0000256" key="4">
    <source>
        <dbReference type="SAM" id="MobiDB-lite"/>
    </source>
</evidence>
<reference evidence="5" key="1">
    <citation type="submission" date="2022-11" db="EMBL/GenBank/DDBJ databases">
        <authorList>
            <person name="Scott C."/>
            <person name="Bruce N."/>
        </authorList>
    </citation>
    <scope>NUCLEOTIDE SEQUENCE</scope>
</reference>
<dbReference type="Gene3D" id="3.40.50.10540">
    <property type="entry name" value="Crotonobetainyl-coa:carnitine coa-transferase, domain 1"/>
    <property type="match status" value="1"/>
</dbReference>
<dbReference type="GO" id="GO:0047369">
    <property type="term" value="F:succinate-hydroxymethylglutarate CoA-transferase activity"/>
    <property type="evidence" value="ECO:0007669"/>
    <property type="project" value="TreeGrafter"/>
</dbReference>
<feature type="region of interest" description="Disordered" evidence="4">
    <location>
        <begin position="1"/>
        <end position="21"/>
    </location>
</feature>
<keyword evidence="2" id="KW-0808">Transferase</keyword>
<proteinExistence type="inferred from homology"/>
<evidence type="ECO:0000256" key="2">
    <source>
        <dbReference type="ARBA" id="ARBA00022679"/>
    </source>
</evidence>
<accession>A0A9P1H3Z1</accession>
<keyword evidence="6" id="KW-1185">Reference proteome</keyword>
<dbReference type="InterPro" id="IPR023606">
    <property type="entry name" value="CoA-Trfase_III_dom_1_sf"/>
</dbReference>
<organism evidence="5 6">
    <name type="scientific">Parascedosporium putredinis</name>
    <dbReference type="NCBI Taxonomy" id="1442378"/>
    <lineage>
        <taxon>Eukaryota</taxon>
        <taxon>Fungi</taxon>
        <taxon>Dikarya</taxon>
        <taxon>Ascomycota</taxon>
        <taxon>Pezizomycotina</taxon>
        <taxon>Sordariomycetes</taxon>
        <taxon>Hypocreomycetidae</taxon>
        <taxon>Microascales</taxon>
        <taxon>Microascaceae</taxon>
        <taxon>Parascedosporium</taxon>
    </lineage>
</organism>
<comment type="caution">
    <text evidence="5">The sequence shown here is derived from an EMBL/GenBank/DDBJ whole genome shotgun (WGS) entry which is preliminary data.</text>
</comment>
<dbReference type="SUPFAM" id="SSF89796">
    <property type="entry name" value="CoA-transferase family III (CaiB/BaiF)"/>
    <property type="match status" value="1"/>
</dbReference>
<dbReference type="InterPro" id="IPR050483">
    <property type="entry name" value="CoA-transferase_III_domain"/>
</dbReference>
<feature type="region of interest" description="Disordered" evidence="4">
    <location>
        <begin position="783"/>
        <end position="817"/>
    </location>
</feature>
<dbReference type="Gene3D" id="3.30.1540.10">
    <property type="entry name" value="formyl-coa transferase, domain 3"/>
    <property type="match status" value="1"/>
</dbReference>
<dbReference type="OrthoDB" id="5863171at2759"/>
<evidence type="ECO:0000313" key="6">
    <source>
        <dbReference type="Proteomes" id="UP000838763"/>
    </source>
</evidence>
<feature type="region of interest" description="Disordered" evidence="4">
    <location>
        <begin position="436"/>
        <end position="460"/>
    </location>
</feature>
<dbReference type="AlphaFoldDB" id="A0A9P1H3Z1"/>
<dbReference type="Pfam" id="PF02515">
    <property type="entry name" value="CoA_transf_3"/>
    <property type="match status" value="1"/>
</dbReference>
<sequence length="882" mass="94484">MDDKRKPGGLSPGRPPPHPPPEAILRLILCQVERTCDAERPGTGHFDVTLEGIKVLDMTRVLAGPYCTQILGDLGAEVIKIEHPVRGDDTRSWGPPYAGYTPESEFEGPGESAYYLTHPQGVEILHKLAAQADVLVENYLPGTLRKYGLDYETIHKINPGLIYTSITGYGQTGPYSNRAGYDVMVEAEFGLMHITGNRDGPPVKVGVAVTDLTTGLYASNSIMAALLSRGRSGKGQHLDVALSDCQTATLANIASSCLISGKKDSGRWGTAHPSIVPYRAFATKDGDILLGGGNDRLFGILCDNVGRPEWKTDPRYSTNAERVRNRADLEVMIEDLTRQKTTAEWLAVFEGKGMPYAAINDVQAALEHEHTKARNMVVEVDHPACGPIKMVNTPSSEHTDEILTSYLGLSADEVKGLKSQGVTRHPPSRICGGPDAGARHAAIRSGQSPPAHGGRRAAHRVSPVVALPSASTPSPTETPAARRPYQPQFTAMTATILERIRNGNASVSSAVAGAQAAGVVQLSRAKYEDARRRLVETLKTSDSIELPAVPTRRVKGVAPTPAPGSRPASAVSTPTQGALKRKRSHLDAAAAAVAQDHGSPFSDLDLDGPQLRKMAPRPPSGRRRPRTMVPPAPPPSGAAGELAPLCNPPEVVKAYKADRTRFRCFGCLEEARQMAEYQKAKAEFAQLKRQHEIAKTKERVLASLPVGAAFDKPEAIGFAAGSASDVTRADYFSALPRRDLLSLLAFCDKLRPNLLVDLLVTATKKHPELPIFSSPDWAAQVTAGASRPRTLSIDPGPEKRGVDSPIPSHTAPNPPLSTPQLTAAMKQAAPPKQTQTGMYATLPPESEDAEHLIDEDAGGAFQGFAIKSEPNDSVRLEPTVCC</sequence>
<dbReference type="Proteomes" id="UP000838763">
    <property type="component" value="Unassembled WGS sequence"/>
</dbReference>
<evidence type="ECO:0008006" key="7">
    <source>
        <dbReference type="Google" id="ProtNLM"/>
    </source>
</evidence>
<keyword evidence="3" id="KW-0175">Coiled coil</keyword>
<dbReference type="EMBL" id="CALLCH030000015">
    <property type="protein sequence ID" value="CAI4216274.1"/>
    <property type="molecule type" value="Genomic_DNA"/>
</dbReference>
<dbReference type="GO" id="GO:0005739">
    <property type="term" value="C:mitochondrion"/>
    <property type="evidence" value="ECO:0007669"/>
    <property type="project" value="TreeGrafter"/>
</dbReference>
<evidence type="ECO:0000313" key="5">
    <source>
        <dbReference type="EMBL" id="CAI4216274.1"/>
    </source>
</evidence>
<dbReference type="FunFam" id="3.30.1540.10:FF:000005">
    <property type="entry name" value="succinate--hydroxymethylglutarate CoA-transferase isoform X4"/>
    <property type="match status" value="1"/>
</dbReference>
<name>A0A9P1H3Z1_9PEZI</name>
<feature type="coiled-coil region" evidence="3">
    <location>
        <begin position="670"/>
        <end position="697"/>
    </location>
</feature>
<dbReference type="InterPro" id="IPR003673">
    <property type="entry name" value="CoA-Trfase_fam_III"/>
</dbReference>
<gene>
    <name evidence="5" type="ORF">PPNO1_LOCUS5932</name>
</gene>
<dbReference type="PANTHER" id="PTHR48207">
    <property type="entry name" value="SUCCINATE--HYDROXYMETHYLGLUTARATE COA-TRANSFERASE"/>
    <property type="match status" value="1"/>
</dbReference>
<evidence type="ECO:0000256" key="3">
    <source>
        <dbReference type="SAM" id="Coils"/>
    </source>
</evidence>
<protein>
    <recommendedName>
        <fullName evidence="7">CAIB/BAIF family enzyme</fullName>
    </recommendedName>
</protein>
<dbReference type="PANTHER" id="PTHR48207:SF3">
    <property type="entry name" value="SUCCINATE--HYDROXYMETHYLGLUTARATE COA-TRANSFERASE"/>
    <property type="match status" value="1"/>
</dbReference>
<comment type="similarity">
    <text evidence="1">Belongs to the CoA-transferase III family.</text>
</comment>
<feature type="region of interest" description="Disordered" evidence="4">
    <location>
        <begin position="554"/>
        <end position="641"/>
    </location>
</feature>